<evidence type="ECO:0000313" key="3">
    <source>
        <dbReference type="Proteomes" id="UP000759537"/>
    </source>
</evidence>
<reference evidence="2" key="1">
    <citation type="submission" date="2019-10" db="EMBL/GenBank/DDBJ databases">
        <authorList>
            <consortium name="DOE Joint Genome Institute"/>
            <person name="Kuo A."/>
            <person name="Miyauchi S."/>
            <person name="Kiss E."/>
            <person name="Drula E."/>
            <person name="Kohler A."/>
            <person name="Sanchez-Garcia M."/>
            <person name="Andreopoulos B."/>
            <person name="Barry K.W."/>
            <person name="Bonito G."/>
            <person name="Buee M."/>
            <person name="Carver A."/>
            <person name="Chen C."/>
            <person name="Cichocki N."/>
            <person name="Clum A."/>
            <person name="Culley D."/>
            <person name="Crous P.W."/>
            <person name="Fauchery L."/>
            <person name="Girlanda M."/>
            <person name="Hayes R."/>
            <person name="Keri Z."/>
            <person name="LaButti K."/>
            <person name="Lipzen A."/>
            <person name="Lombard V."/>
            <person name="Magnuson J."/>
            <person name="Maillard F."/>
            <person name="Morin E."/>
            <person name="Murat C."/>
            <person name="Nolan M."/>
            <person name="Ohm R."/>
            <person name="Pangilinan J."/>
            <person name="Pereira M."/>
            <person name="Perotto S."/>
            <person name="Peter M."/>
            <person name="Riley R."/>
            <person name="Sitrit Y."/>
            <person name="Stielow B."/>
            <person name="Szollosi G."/>
            <person name="Zifcakova L."/>
            <person name="Stursova M."/>
            <person name="Spatafora J.W."/>
            <person name="Tedersoo L."/>
            <person name="Vaario L.-M."/>
            <person name="Yamada A."/>
            <person name="Yan M."/>
            <person name="Wang P."/>
            <person name="Xu J."/>
            <person name="Bruns T."/>
            <person name="Baldrian P."/>
            <person name="Vilgalys R."/>
            <person name="Henrissat B."/>
            <person name="Grigoriev I.V."/>
            <person name="Hibbett D."/>
            <person name="Nagy L.G."/>
            <person name="Martin F.M."/>
        </authorList>
    </citation>
    <scope>NUCLEOTIDE SEQUENCE</scope>
    <source>
        <strain evidence="2">Prilba</strain>
    </source>
</reference>
<comment type="caution">
    <text evidence="2">The sequence shown here is derived from an EMBL/GenBank/DDBJ whole genome shotgun (WGS) entry which is preliminary data.</text>
</comment>
<proteinExistence type="predicted"/>
<dbReference type="AlphaFoldDB" id="A0A9P5K154"/>
<evidence type="ECO:0000256" key="1">
    <source>
        <dbReference type="SAM" id="SignalP"/>
    </source>
</evidence>
<gene>
    <name evidence="2" type="ORF">DFH94DRAFT_149830</name>
</gene>
<protein>
    <recommendedName>
        <fullName evidence="4">Secreted protein</fullName>
    </recommendedName>
</protein>
<dbReference type="EMBL" id="WHVB01000019">
    <property type="protein sequence ID" value="KAF8473074.1"/>
    <property type="molecule type" value="Genomic_DNA"/>
</dbReference>
<sequence>MGAQSLLRLRTFLFTLFGLLGSPESLRSLPHANGHHAFFYAISVFDPSEPISEVDQVPFVHALCRGPEPCAIAVACA</sequence>
<evidence type="ECO:0000313" key="2">
    <source>
        <dbReference type="EMBL" id="KAF8473074.1"/>
    </source>
</evidence>
<keyword evidence="3" id="KW-1185">Reference proteome</keyword>
<accession>A0A9P5K154</accession>
<organism evidence="2 3">
    <name type="scientific">Russula ochroleuca</name>
    <dbReference type="NCBI Taxonomy" id="152965"/>
    <lineage>
        <taxon>Eukaryota</taxon>
        <taxon>Fungi</taxon>
        <taxon>Dikarya</taxon>
        <taxon>Basidiomycota</taxon>
        <taxon>Agaricomycotina</taxon>
        <taxon>Agaricomycetes</taxon>
        <taxon>Russulales</taxon>
        <taxon>Russulaceae</taxon>
        <taxon>Russula</taxon>
    </lineage>
</organism>
<name>A0A9P5K154_9AGAM</name>
<evidence type="ECO:0008006" key="4">
    <source>
        <dbReference type="Google" id="ProtNLM"/>
    </source>
</evidence>
<dbReference type="Proteomes" id="UP000759537">
    <property type="component" value="Unassembled WGS sequence"/>
</dbReference>
<feature type="chain" id="PRO_5040453174" description="Secreted protein" evidence="1">
    <location>
        <begin position="22"/>
        <end position="77"/>
    </location>
</feature>
<feature type="signal peptide" evidence="1">
    <location>
        <begin position="1"/>
        <end position="21"/>
    </location>
</feature>
<reference evidence="2" key="2">
    <citation type="journal article" date="2020" name="Nat. Commun.">
        <title>Large-scale genome sequencing of mycorrhizal fungi provides insights into the early evolution of symbiotic traits.</title>
        <authorList>
            <person name="Miyauchi S."/>
            <person name="Kiss E."/>
            <person name="Kuo A."/>
            <person name="Drula E."/>
            <person name="Kohler A."/>
            <person name="Sanchez-Garcia M."/>
            <person name="Morin E."/>
            <person name="Andreopoulos B."/>
            <person name="Barry K.W."/>
            <person name="Bonito G."/>
            <person name="Buee M."/>
            <person name="Carver A."/>
            <person name="Chen C."/>
            <person name="Cichocki N."/>
            <person name="Clum A."/>
            <person name="Culley D."/>
            <person name="Crous P.W."/>
            <person name="Fauchery L."/>
            <person name="Girlanda M."/>
            <person name="Hayes R.D."/>
            <person name="Keri Z."/>
            <person name="LaButti K."/>
            <person name="Lipzen A."/>
            <person name="Lombard V."/>
            <person name="Magnuson J."/>
            <person name="Maillard F."/>
            <person name="Murat C."/>
            <person name="Nolan M."/>
            <person name="Ohm R.A."/>
            <person name="Pangilinan J."/>
            <person name="Pereira M.F."/>
            <person name="Perotto S."/>
            <person name="Peter M."/>
            <person name="Pfister S."/>
            <person name="Riley R."/>
            <person name="Sitrit Y."/>
            <person name="Stielow J.B."/>
            <person name="Szollosi G."/>
            <person name="Zifcakova L."/>
            <person name="Stursova M."/>
            <person name="Spatafora J.W."/>
            <person name="Tedersoo L."/>
            <person name="Vaario L.M."/>
            <person name="Yamada A."/>
            <person name="Yan M."/>
            <person name="Wang P."/>
            <person name="Xu J."/>
            <person name="Bruns T."/>
            <person name="Baldrian P."/>
            <person name="Vilgalys R."/>
            <person name="Dunand C."/>
            <person name="Henrissat B."/>
            <person name="Grigoriev I.V."/>
            <person name="Hibbett D."/>
            <person name="Nagy L.G."/>
            <person name="Martin F.M."/>
        </authorList>
    </citation>
    <scope>NUCLEOTIDE SEQUENCE</scope>
    <source>
        <strain evidence="2">Prilba</strain>
    </source>
</reference>
<keyword evidence="1" id="KW-0732">Signal</keyword>